<dbReference type="InterPro" id="IPR006175">
    <property type="entry name" value="YjgF/YER057c/UK114"/>
</dbReference>
<dbReference type="SUPFAM" id="SSF55298">
    <property type="entry name" value="YjgF-like"/>
    <property type="match status" value="1"/>
</dbReference>
<evidence type="ECO:0000313" key="1">
    <source>
        <dbReference type="EMBL" id="BBF82171.1"/>
    </source>
</evidence>
<reference evidence="2" key="1">
    <citation type="journal article" date="2017" name="Biotechnol. Biofuels">
        <title>Evaluation of environmental bacterial communities as a factor affecting the growth of duckweed Lemna minor.</title>
        <authorList>
            <person name="Ishizawa H."/>
            <person name="Kuroda M."/>
            <person name="Morikawa M."/>
            <person name="Ike M."/>
        </authorList>
    </citation>
    <scope>NUCLEOTIDE SEQUENCE [LARGE SCALE GENOMIC DNA]</scope>
    <source>
        <strain evidence="2">M6</strain>
    </source>
</reference>
<dbReference type="Pfam" id="PF01042">
    <property type="entry name" value="Ribonuc_L-PSP"/>
    <property type="match status" value="1"/>
</dbReference>
<reference evidence="2" key="2">
    <citation type="journal article" date="2017" name="Plant Physiol. Biochem.">
        <title>Differential oxidative and antioxidative response of duckweed Lemna minor toward plant growth promoting/inhibiting bacteria.</title>
        <authorList>
            <person name="Ishizawa H."/>
            <person name="Kuroda M."/>
            <person name="Morikawa M."/>
            <person name="Ike M."/>
        </authorList>
    </citation>
    <scope>NUCLEOTIDE SEQUENCE [LARGE SCALE GENOMIC DNA]</scope>
    <source>
        <strain evidence="2">M6</strain>
    </source>
</reference>
<dbReference type="Gene3D" id="3.30.1330.40">
    <property type="entry name" value="RutC-like"/>
    <property type="match status" value="1"/>
</dbReference>
<dbReference type="PANTHER" id="PTHR43857:SF1">
    <property type="entry name" value="YJGH FAMILY PROTEIN"/>
    <property type="match status" value="1"/>
</dbReference>
<dbReference type="CDD" id="cd06154">
    <property type="entry name" value="YjgF_YER057c_UK114_like_6"/>
    <property type="match status" value="1"/>
</dbReference>
<accession>A0A3G9G8D8</accession>
<gene>
    <name evidence="1" type="ORF">EM6_2801</name>
</gene>
<dbReference type="RefSeq" id="WP_126423778.1">
    <property type="nucleotide sequence ID" value="NZ_AP018828.1"/>
</dbReference>
<name>A0A3G9G8D8_9CAUL</name>
<dbReference type="AlphaFoldDB" id="A0A3G9G8D8"/>
<dbReference type="EMBL" id="AP018828">
    <property type="protein sequence ID" value="BBF82171.1"/>
    <property type="molecule type" value="Genomic_DNA"/>
</dbReference>
<evidence type="ECO:0000313" key="2">
    <source>
        <dbReference type="Proteomes" id="UP000278756"/>
    </source>
</evidence>
<dbReference type="Proteomes" id="UP000278756">
    <property type="component" value="Chromosome 2"/>
</dbReference>
<dbReference type="InterPro" id="IPR035959">
    <property type="entry name" value="RutC-like_sf"/>
</dbReference>
<sequence length="127" mass="13697">MRQLISSGSPFEPTIGFSRAVRIGNRIEVAGTTAMRDGKLVGAGDCYLQTKTILETIVKAVEEAGGSVTDIIRTRIFLTDMSLWQEAARAHGEVFGEIRPASSFLGTSALINPEWLVEIEASAQIEA</sequence>
<protein>
    <submittedName>
        <fullName evidence="1">RidA/YjgF/TdcF/RutC subgroup protein</fullName>
    </submittedName>
</protein>
<dbReference type="PANTHER" id="PTHR43857">
    <property type="entry name" value="BLR7761 PROTEIN"/>
    <property type="match status" value="1"/>
</dbReference>
<organism evidence="1 2">
    <name type="scientific">Asticcacaulis excentricus</name>
    <dbReference type="NCBI Taxonomy" id="78587"/>
    <lineage>
        <taxon>Bacteria</taxon>
        <taxon>Pseudomonadati</taxon>
        <taxon>Pseudomonadota</taxon>
        <taxon>Alphaproteobacteria</taxon>
        <taxon>Caulobacterales</taxon>
        <taxon>Caulobacteraceae</taxon>
        <taxon>Asticcacaulis</taxon>
    </lineage>
</organism>
<dbReference type="OrthoDB" id="9783572at2"/>
<proteinExistence type="predicted"/>